<feature type="transmembrane region" description="Helical" evidence="2">
    <location>
        <begin position="66"/>
        <end position="87"/>
    </location>
</feature>
<keyword evidence="4" id="KW-1185">Reference proteome</keyword>
<organism evidence="3 4">
    <name type="scientific">Quercus rubra</name>
    <name type="common">Northern red oak</name>
    <name type="synonym">Quercus borealis</name>
    <dbReference type="NCBI Taxonomy" id="3512"/>
    <lineage>
        <taxon>Eukaryota</taxon>
        <taxon>Viridiplantae</taxon>
        <taxon>Streptophyta</taxon>
        <taxon>Embryophyta</taxon>
        <taxon>Tracheophyta</taxon>
        <taxon>Spermatophyta</taxon>
        <taxon>Magnoliopsida</taxon>
        <taxon>eudicotyledons</taxon>
        <taxon>Gunneridae</taxon>
        <taxon>Pentapetalae</taxon>
        <taxon>rosids</taxon>
        <taxon>fabids</taxon>
        <taxon>Fagales</taxon>
        <taxon>Fagaceae</taxon>
        <taxon>Quercus</taxon>
    </lineage>
</organism>
<feature type="transmembrane region" description="Helical" evidence="2">
    <location>
        <begin position="138"/>
        <end position="166"/>
    </location>
</feature>
<dbReference type="Proteomes" id="UP001324115">
    <property type="component" value="Unassembled WGS sequence"/>
</dbReference>
<keyword evidence="2" id="KW-1133">Transmembrane helix</keyword>
<evidence type="ECO:0000313" key="4">
    <source>
        <dbReference type="Proteomes" id="UP001324115"/>
    </source>
</evidence>
<feature type="compositionally biased region" description="Polar residues" evidence="1">
    <location>
        <begin position="9"/>
        <end position="19"/>
    </location>
</feature>
<feature type="region of interest" description="Disordered" evidence="1">
    <location>
        <begin position="1"/>
        <end position="21"/>
    </location>
</feature>
<gene>
    <name evidence="3" type="ORF">RGQ29_002618</name>
</gene>
<keyword evidence="2" id="KW-0812">Transmembrane</keyword>
<proteinExistence type="predicted"/>
<dbReference type="EMBL" id="JAXUIC010000010">
    <property type="protein sequence ID" value="KAK4566439.1"/>
    <property type="molecule type" value="Genomic_DNA"/>
</dbReference>
<evidence type="ECO:0000313" key="3">
    <source>
        <dbReference type="EMBL" id="KAK4566439.1"/>
    </source>
</evidence>
<dbReference type="AlphaFoldDB" id="A0AAN7ID26"/>
<name>A0AAN7ID26_QUERU</name>
<reference evidence="3 4" key="1">
    <citation type="journal article" date="2023" name="G3 (Bethesda)">
        <title>A haplotype-resolved chromosome-scale genome for Quercus rubra L. provides insights into the genetics of adaptive traits for red oak species.</title>
        <authorList>
            <person name="Kapoor B."/>
            <person name="Jenkins J."/>
            <person name="Schmutz J."/>
            <person name="Zhebentyayeva T."/>
            <person name="Kuelheim C."/>
            <person name="Coggeshall M."/>
            <person name="Heim C."/>
            <person name="Lasky J.R."/>
            <person name="Leites L."/>
            <person name="Islam-Faridi N."/>
            <person name="Romero-Severson J."/>
            <person name="DeLeo V.L."/>
            <person name="Lucas S.M."/>
            <person name="Lazic D."/>
            <person name="Gailing O."/>
            <person name="Carlson J."/>
            <person name="Staton M."/>
        </authorList>
    </citation>
    <scope>NUCLEOTIDE SEQUENCE [LARGE SCALE GENOMIC DNA]</scope>
    <source>
        <strain evidence="3">Pseudo-F2</strain>
    </source>
</reference>
<evidence type="ECO:0000256" key="2">
    <source>
        <dbReference type="SAM" id="Phobius"/>
    </source>
</evidence>
<protein>
    <submittedName>
        <fullName evidence="3">Uncharacterized protein</fullName>
    </submittedName>
</protein>
<comment type="caution">
    <text evidence="3">The sequence shown here is derived from an EMBL/GenBank/DDBJ whole genome shotgun (WGS) entry which is preliminary data.</text>
</comment>
<feature type="transmembrane region" description="Helical" evidence="2">
    <location>
        <begin position="28"/>
        <end position="46"/>
    </location>
</feature>
<keyword evidence="2" id="KW-0472">Membrane</keyword>
<sequence length="169" mass="18979">MKSAKTNEMKSNSWEQFPQESPLHSKDVGHLIACISSIAVATFMVLPQENVEGRLVPVSFKDHPTLYHIFLISALCAFLGSMGSMLIQHKPRVEYFCRIIGVAFMSLRHSSLVCSHPPPLLNVTKKKKNPMGMNLCVMVFKFAFIKNLVQLLKAFVVGIFISFCFLNCV</sequence>
<accession>A0AAN7ID26</accession>
<evidence type="ECO:0000256" key="1">
    <source>
        <dbReference type="SAM" id="MobiDB-lite"/>
    </source>
</evidence>